<dbReference type="PROSITE" id="PS50110">
    <property type="entry name" value="RESPONSE_REGULATORY"/>
    <property type="match status" value="1"/>
</dbReference>
<comment type="caution">
    <text evidence="25">The sequence shown here is derived from an EMBL/GenBank/DDBJ whole genome shotgun (WGS) entry which is preliminary data.</text>
</comment>
<dbReference type="RefSeq" id="WP_066979122.1">
    <property type="nucleotide sequence ID" value="NZ_LUUI01000077.1"/>
</dbReference>
<keyword evidence="4" id="KW-1003">Cell membrane</keyword>
<dbReference type="Gene3D" id="3.30.565.10">
    <property type="entry name" value="Histidine kinase-like ATPase, C-terminal domain"/>
    <property type="match status" value="1"/>
</dbReference>
<proteinExistence type="predicted"/>
<feature type="domain" description="HPt" evidence="24">
    <location>
        <begin position="1149"/>
        <end position="1247"/>
    </location>
</feature>
<comment type="subunit">
    <text evidence="15">At low DSF concentrations, interacts with RpfF.</text>
</comment>
<evidence type="ECO:0000256" key="1">
    <source>
        <dbReference type="ARBA" id="ARBA00000085"/>
    </source>
</evidence>
<dbReference type="CDD" id="cd17546">
    <property type="entry name" value="REC_hyHK_CKI1_RcsC-like"/>
    <property type="match status" value="1"/>
</dbReference>
<dbReference type="InterPro" id="IPR035965">
    <property type="entry name" value="PAS-like_dom_sf"/>
</dbReference>
<dbReference type="InterPro" id="IPR003594">
    <property type="entry name" value="HATPase_dom"/>
</dbReference>
<keyword evidence="14 19" id="KW-0472">Membrane</keyword>
<dbReference type="SMART" id="SM00387">
    <property type="entry name" value="HATPase_c"/>
    <property type="match status" value="1"/>
</dbReference>
<dbReference type="InterPro" id="IPR001610">
    <property type="entry name" value="PAC"/>
</dbReference>
<dbReference type="InterPro" id="IPR029016">
    <property type="entry name" value="GAF-like_dom_sf"/>
</dbReference>
<dbReference type="Pfam" id="PF01590">
    <property type="entry name" value="GAF"/>
    <property type="match status" value="1"/>
</dbReference>
<feature type="transmembrane region" description="Helical" evidence="19">
    <location>
        <begin position="45"/>
        <end position="66"/>
    </location>
</feature>
<dbReference type="InterPro" id="IPR001789">
    <property type="entry name" value="Sig_transdc_resp-reg_receiver"/>
</dbReference>
<evidence type="ECO:0000256" key="2">
    <source>
        <dbReference type="ARBA" id="ARBA00004429"/>
    </source>
</evidence>
<dbReference type="FunFam" id="1.10.287.130:FF:000002">
    <property type="entry name" value="Two-component osmosensing histidine kinase"/>
    <property type="match status" value="1"/>
</dbReference>
<dbReference type="Pfam" id="PF08447">
    <property type="entry name" value="PAS_3"/>
    <property type="match status" value="3"/>
</dbReference>
<dbReference type="SMART" id="SM00448">
    <property type="entry name" value="REC"/>
    <property type="match status" value="1"/>
</dbReference>
<reference evidence="25 26" key="1">
    <citation type="submission" date="2016-03" db="EMBL/GenBank/DDBJ databases">
        <authorList>
            <person name="Ploux O."/>
        </authorList>
    </citation>
    <scope>NUCLEOTIDE SEQUENCE [LARGE SCALE GENOMIC DNA]</scope>
    <source>
        <strain evidence="25 26">R-45370</strain>
    </source>
</reference>
<dbReference type="InterPro" id="IPR036641">
    <property type="entry name" value="HPT_dom_sf"/>
</dbReference>
<dbReference type="Gene3D" id="1.10.287.130">
    <property type="match status" value="1"/>
</dbReference>
<dbReference type="InterPro" id="IPR005467">
    <property type="entry name" value="His_kinase_dom"/>
</dbReference>
<dbReference type="SMART" id="SM00086">
    <property type="entry name" value="PAC"/>
    <property type="match status" value="3"/>
</dbReference>
<dbReference type="PANTHER" id="PTHR43047">
    <property type="entry name" value="TWO-COMPONENT HISTIDINE PROTEIN KINASE"/>
    <property type="match status" value="1"/>
</dbReference>
<dbReference type="Pfam" id="PF00072">
    <property type="entry name" value="Response_reg"/>
    <property type="match status" value="1"/>
</dbReference>
<dbReference type="InterPro" id="IPR036097">
    <property type="entry name" value="HisK_dim/P_sf"/>
</dbReference>
<dbReference type="SMART" id="SM00091">
    <property type="entry name" value="PAS"/>
    <property type="match status" value="4"/>
</dbReference>
<dbReference type="Gene3D" id="2.10.70.100">
    <property type="match status" value="1"/>
</dbReference>
<dbReference type="Pfam" id="PF00512">
    <property type="entry name" value="HisKA"/>
    <property type="match status" value="1"/>
</dbReference>
<dbReference type="Proteomes" id="UP000078476">
    <property type="component" value="Unassembled WGS sequence"/>
</dbReference>
<dbReference type="Pfam" id="PF00989">
    <property type="entry name" value="PAS"/>
    <property type="match status" value="1"/>
</dbReference>
<dbReference type="InterPro" id="IPR008207">
    <property type="entry name" value="Sig_transdc_His_kin_Hpt_dom"/>
</dbReference>
<dbReference type="InterPro" id="IPR000700">
    <property type="entry name" value="PAS-assoc_C"/>
</dbReference>
<evidence type="ECO:0000259" key="20">
    <source>
        <dbReference type="PROSITE" id="PS50109"/>
    </source>
</evidence>
<name>A0A177NKY0_9GAMM</name>
<keyword evidence="11" id="KW-0067">ATP-binding</keyword>
<evidence type="ECO:0000256" key="6">
    <source>
        <dbReference type="ARBA" id="ARBA00022553"/>
    </source>
</evidence>
<dbReference type="GO" id="GO:0005886">
    <property type="term" value="C:plasma membrane"/>
    <property type="evidence" value="ECO:0007669"/>
    <property type="project" value="UniProtKB-SubCell"/>
</dbReference>
<evidence type="ECO:0000256" key="17">
    <source>
        <dbReference type="PROSITE-ProRule" id="PRU00110"/>
    </source>
</evidence>
<evidence type="ECO:0000259" key="23">
    <source>
        <dbReference type="PROSITE" id="PS50113"/>
    </source>
</evidence>
<evidence type="ECO:0000256" key="14">
    <source>
        <dbReference type="ARBA" id="ARBA00023136"/>
    </source>
</evidence>
<keyword evidence="8 19" id="KW-0812">Transmembrane</keyword>
<dbReference type="STRING" id="980561.A1359_04750"/>
<evidence type="ECO:0000256" key="12">
    <source>
        <dbReference type="ARBA" id="ARBA00022989"/>
    </source>
</evidence>
<evidence type="ECO:0000313" key="26">
    <source>
        <dbReference type="Proteomes" id="UP000078476"/>
    </source>
</evidence>
<dbReference type="PROSITE" id="PS50113">
    <property type="entry name" value="PAC"/>
    <property type="match status" value="3"/>
</dbReference>
<dbReference type="SUPFAM" id="SSF47226">
    <property type="entry name" value="Histidine-containing phosphotransfer domain, HPT domain"/>
    <property type="match status" value="1"/>
</dbReference>
<evidence type="ECO:0000256" key="15">
    <source>
        <dbReference type="ARBA" id="ARBA00064003"/>
    </source>
</evidence>
<keyword evidence="10 25" id="KW-0418">Kinase</keyword>
<keyword evidence="7" id="KW-0808">Transferase</keyword>
<dbReference type="PROSITE" id="PS50109">
    <property type="entry name" value="HIS_KIN"/>
    <property type="match status" value="1"/>
</dbReference>
<evidence type="ECO:0000256" key="4">
    <source>
        <dbReference type="ARBA" id="ARBA00022475"/>
    </source>
</evidence>
<keyword evidence="6 18" id="KW-0597">Phosphoprotein</keyword>
<feature type="domain" description="Response regulatory" evidence="21">
    <location>
        <begin position="997"/>
        <end position="1113"/>
    </location>
</feature>
<dbReference type="FunFam" id="3.30.565.10:FF:000010">
    <property type="entry name" value="Sensor histidine kinase RcsC"/>
    <property type="match status" value="1"/>
</dbReference>
<dbReference type="InterPro" id="IPR003018">
    <property type="entry name" value="GAF"/>
</dbReference>
<dbReference type="SUPFAM" id="SSF47384">
    <property type="entry name" value="Homodimeric domain of signal transducing histidine kinase"/>
    <property type="match status" value="1"/>
</dbReference>
<evidence type="ECO:0000256" key="7">
    <source>
        <dbReference type="ARBA" id="ARBA00022679"/>
    </source>
</evidence>
<dbReference type="SUPFAM" id="SSF55874">
    <property type="entry name" value="ATPase domain of HSP90 chaperone/DNA topoisomerase II/histidine kinase"/>
    <property type="match status" value="1"/>
</dbReference>
<dbReference type="CDD" id="cd16922">
    <property type="entry name" value="HATPase_EvgS-ArcB-TorS-like"/>
    <property type="match status" value="1"/>
</dbReference>
<dbReference type="Gene3D" id="3.30.450.20">
    <property type="entry name" value="PAS domain"/>
    <property type="match status" value="4"/>
</dbReference>
<dbReference type="PROSITE" id="PS50894">
    <property type="entry name" value="HPT"/>
    <property type="match status" value="1"/>
</dbReference>
<dbReference type="EC" id="2.7.13.3" evidence="3"/>
<dbReference type="PROSITE" id="PS50112">
    <property type="entry name" value="PAS"/>
    <property type="match status" value="1"/>
</dbReference>
<evidence type="ECO:0000259" key="21">
    <source>
        <dbReference type="PROSITE" id="PS50110"/>
    </source>
</evidence>
<evidence type="ECO:0000259" key="22">
    <source>
        <dbReference type="PROSITE" id="PS50112"/>
    </source>
</evidence>
<feature type="modified residue" description="Phosphohistidine" evidence="17">
    <location>
        <position position="1188"/>
    </location>
</feature>
<dbReference type="CDD" id="cd00082">
    <property type="entry name" value="HisKA"/>
    <property type="match status" value="1"/>
</dbReference>
<dbReference type="GO" id="GO:0006355">
    <property type="term" value="P:regulation of DNA-templated transcription"/>
    <property type="evidence" value="ECO:0007669"/>
    <property type="project" value="InterPro"/>
</dbReference>
<accession>A0A177NKY0</accession>
<dbReference type="Gene3D" id="3.30.450.40">
    <property type="match status" value="1"/>
</dbReference>
<evidence type="ECO:0000256" key="13">
    <source>
        <dbReference type="ARBA" id="ARBA00023012"/>
    </source>
</evidence>
<feature type="domain" description="PAC" evidence="23">
    <location>
        <begin position="392"/>
        <end position="444"/>
    </location>
</feature>
<dbReference type="SMART" id="SM00065">
    <property type="entry name" value="GAF"/>
    <property type="match status" value="1"/>
</dbReference>
<evidence type="ECO:0000313" key="25">
    <source>
        <dbReference type="EMBL" id="OAI18667.1"/>
    </source>
</evidence>
<dbReference type="NCBIfam" id="TIGR00229">
    <property type="entry name" value="sensory_box"/>
    <property type="match status" value="3"/>
</dbReference>
<dbReference type="EMBL" id="LUUI01000077">
    <property type="protein sequence ID" value="OAI18667.1"/>
    <property type="molecule type" value="Genomic_DNA"/>
</dbReference>
<evidence type="ECO:0000256" key="18">
    <source>
        <dbReference type="PROSITE-ProRule" id="PRU00169"/>
    </source>
</evidence>
<dbReference type="GO" id="GO:0005524">
    <property type="term" value="F:ATP binding"/>
    <property type="evidence" value="ECO:0007669"/>
    <property type="project" value="UniProtKB-KW"/>
</dbReference>
<comment type="subcellular location">
    <subcellularLocation>
        <location evidence="2">Cell inner membrane</location>
        <topology evidence="2">Multi-pass membrane protein</topology>
    </subcellularLocation>
</comment>
<feature type="domain" description="PAC" evidence="23">
    <location>
        <begin position="261"/>
        <end position="315"/>
    </location>
</feature>
<keyword evidence="9" id="KW-0547">Nucleotide-binding</keyword>
<evidence type="ECO:0000256" key="10">
    <source>
        <dbReference type="ARBA" id="ARBA00022777"/>
    </source>
</evidence>
<dbReference type="SMART" id="SM00388">
    <property type="entry name" value="HisKA"/>
    <property type="match status" value="1"/>
</dbReference>
<dbReference type="InterPro" id="IPR013767">
    <property type="entry name" value="PAS_fold"/>
</dbReference>
<protein>
    <recommendedName>
        <fullName evidence="16">Sensory/regulatory protein RpfC</fullName>
        <ecNumber evidence="3">2.7.13.3</ecNumber>
    </recommendedName>
</protein>
<dbReference type="CDD" id="cd00130">
    <property type="entry name" value="PAS"/>
    <property type="match status" value="4"/>
</dbReference>
<dbReference type="InterPro" id="IPR011006">
    <property type="entry name" value="CheY-like_superfamily"/>
</dbReference>
<feature type="domain" description="PAC" evidence="23">
    <location>
        <begin position="675"/>
        <end position="727"/>
    </location>
</feature>
<evidence type="ECO:0000256" key="9">
    <source>
        <dbReference type="ARBA" id="ARBA00022741"/>
    </source>
</evidence>
<evidence type="ECO:0000256" key="8">
    <source>
        <dbReference type="ARBA" id="ARBA00022692"/>
    </source>
</evidence>
<dbReference type="InterPro" id="IPR013655">
    <property type="entry name" value="PAS_fold_3"/>
</dbReference>
<comment type="catalytic activity">
    <reaction evidence="1">
        <text>ATP + protein L-histidine = ADP + protein N-phospho-L-histidine.</text>
        <dbReference type="EC" id="2.7.13.3"/>
    </reaction>
</comment>
<keyword evidence="5" id="KW-0997">Cell inner membrane</keyword>
<dbReference type="Pfam" id="PF01627">
    <property type="entry name" value="Hpt"/>
    <property type="match status" value="1"/>
</dbReference>
<feature type="domain" description="Histidine kinase" evidence="20">
    <location>
        <begin position="745"/>
        <end position="966"/>
    </location>
</feature>
<dbReference type="SUPFAM" id="SSF55781">
    <property type="entry name" value="GAF domain-like"/>
    <property type="match status" value="1"/>
</dbReference>
<dbReference type="SUPFAM" id="SSF52172">
    <property type="entry name" value="CheY-like"/>
    <property type="match status" value="1"/>
</dbReference>
<keyword evidence="12 19" id="KW-1133">Transmembrane helix</keyword>
<feature type="domain" description="PAS" evidence="22">
    <location>
        <begin position="318"/>
        <end position="380"/>
    </location>
</feature>
<dbReference type="InterPro" id="IPR004358">
    <property type="entry name" value="Sig_transdc_His_kin-like_C"/>
</dbReference>
<evidence type="ECO:0000256" key="16">
    <source>
        <dbReference type="ARBA" id="ARBA00068150"/>
    </source>
</evidence>
<dbReference type="InterPro" id="IPR036890">
    <property type="entry name" value="HATPase_C_sf"/>
</dbReference>
<dbReference type="PANTHER" id="PTHR43047:SF64">
    <property type="entry name" value="HISTIDINE KINASE CONTAINING CHEY-HOMOLOGOUS RECEIVER DOMAIN AND PAS DOMAIN-RELATED"/>
    <property type="match status" value="1"/>
</dbReference>
<evidence type="ECO:0000256" key="3">
    <source>
        <dbReference type="ARBA" id="ARBA00012438"/>
    </source>
</evidence>
<dbReference type="InterPro" id="IPR000014">
    <property type="entry name" value="PAS"/>
</dbReference>
<evidence type="ECO:0000259" key="24">
    <source>
        <dbReference type="PROSITE" id="PS50894"/>
    </source>
</evidence>
<dbReference type="Pfam" id="PF02518">
    <property type="entry name" value="HATPase_c"/>
    <property type="match status" value="1"/>
</dbReference>
<dbReference type="InterPro" id="IPR003661">
    <property type="entry name" value="HisK_dim/P_dom"/>
</dbReference>
<dbReference type="PRINTS" id="PR00344">
    <property type="entry name" value="BCTRLSENSOR"/>
</dbReference>
<organism evidence="25 26">
    <name type="scientific">Methylomonas lenta</name>
    <dbReference type="NCBI Taxonomy" id="980561"/>
    <lineage>
        <taxon>Bacteria</taxon>
        <taxon>Pseudomonadati</taxon>
        <taxon>Pseudomonadota</taxon>
        <taxon>Gammaproteobacteria</taxon>
        <taxon>Methylococcales</taxon>
        <taxon>Methylococcaceae</taxon>
        <taxon>Methylomonas</taxon>
    </lineage>
</organism>
<gene>
    <name evidence="25" type="ORF">A1359_04750</name>
</gene>
<dbReference type="Gene3D" id="1.20.120.160">
    <property type="entry name" value="HPT domain"/>
    <property type="match status" value="1"/>
</dbReference>
<dbReference type="SUPFAM" id="SSF55785">
    <property type="entry name" value="PYP-like sensor domain (PAS domain)"/>
    <property type="match status" value="4"/>
</dbReference>
<keyword evidence="13" id="KW-0902">Two-component regulatory system</keyword>
<sequence length="1332" mass="149799">MTVKSTIADIRKLRIALIAAFLLFAAGLAADIFLNLSGSDLSWGAGLPIVIGLSGLSCLLYCFIGFPRLLLKTSTSRACFDRLPQPAIVLDRQGLICNINQAAADMVNQAKSSLLHQPIHNWFHPSHLTEHECLLCQHIHAGQELAATDFVFSKSVWQQISLSHLPGNNLNLLLQLHFDISSRKRIEEQMALVIDGAKLGFWDWDYLTGKHEVNQHWLDMLGLTADELDNYISDWDHRIHPDDHEHVRDVVAKHIKLGTPYVVEFRMQHKNGHWVWIQGSGSVVERDPLSGYPARLCGIHQNINARKESENNLLTTYRIISQTTSVVFKWEVAAGLPVAFVTENVLSLLGLTAEQVTAKPLLYLSLIHPDDLPVFNQEINSCEIDQKCTKIEHLPYRLLDRNGHINWVRDQKLISRNVQGQVIGYQGLVTNITRQRQQTSAIRNIISRSMEESSNHTALDNLTLLAAETLAADYTFIGEILKDGHCNTLSFCAQTKATNPADYSMHPSLCRQLAAGKICNFPQHARQLFAEDPWLQDHEIESLIGIPLYNDQQRIFGYLLAMYRQPTPDSQLAEDILKLFAAQITAELERAQAIKELKIQKQRLINAQSISHIGDWQWHWSDNHFSWSDEMYCITATSRTNFIPSFASILTQLVHPDDRNLFKSALQNSNSEREIDFKHRIVLSDGEIRHVHQRGKLIYDDKQNPCGIRGTMQDITEHLKTELRLLEAKQDAEKATQVKSEFLANMSHEIRTPMNAIVGLVELCLNSNISSKQRDYLERVETAALSLTSLIDDILDFSKMESGKLQLDSTPFLLAEMLDQVFSTMAELCNRKQLKLIRPELDRQQHAVIGDSQRLRQILINLIGNAIKFTEHGQIEVILNELSRNKNQVTLQFSIRDTGIGMSQTQIDKLFKAFSQGDSSITRNYGGTGLGLVICKQLVEQMGGSISVSSQLRIGSCFNFTVLLGVTEINNWCQPQPQSCQVGDTDMYPLQGIRNARILLVEDNEVNRFVAIELLTQAFFKVDTAENGAIALEMLEQNTYDCVLMDVQMPVMDGYQATRALRKLPGCSHLPVIAISANVMSDDRKMCLQAGMDDFIGKPILPQTLYATLSRWLSPQHDHQIAPSSDSNEELPYLYGIDEAAGLRYSAGDKSVFRKILQKFAENHATSIDEVVHAIACQNFVGAKHILHTLKGLAGSLGAVALHGHVVRLEELLAEQNSSVENSNTFKRLISLCDQELNRVVGGIQTYLPPTQMPVKQQALLSTEETQCQLSLLVDKLQAFDSDADRHLERILSAIEDPILTQKLLLIRKKIADYEFVEAALAVSQLLEFTDN</sequence>
<dbReference type="OrthoDB" id="9810730at2"/>
<keyword evidence="26" id="KW-1185">Reference proteome</keyword>
<feature type="modified residue" description="4-aspartylphosphate" evidence="18">
    <location>
        <position position="1046"/>
    </location>
</feature>
<dbReference type="Gene3D" id="3.40.50.2300">
    <property type="match status" value="1"/>
</dbReference>
<dbReference type="GO" id="GO:0000155">
    <property type="term" value="F:phosphorelay sensor kinase activity"/>
    <property type="evidence" value="ECO:0007669"/>
    <property type="project" value="InterPro"/>
</dbReference>
<evidence type="ECO:0000256" key="11">
    <source>
        <dbReference type="ARBA" id="ARBA00022840"/>
    </source>
</evidence>
<evidence type="ECO:0000256" key="19">
    <source>
        <dbReference type="SAM" id="Phobius"/>
    </source>
</evidence>
<evidence type="ECO:0000256" key="5">
    <source>
        <dbReference type="ARBA" id="ARBA00022519"/>
    </source>
</evidence>